<reference evidence="2 3" key="1">
    <citation type="submission" date="2021-01" db="EMBL/GenBank/DDBJ databases">
        <title>Genomic Encyclopedia of Type Strains, Phase IV (KMG-IV): sequencing the most valuable type-strain genomes for metagenomic binning, comparative biology and taxonomic classification.</title>
        <authorList>
            <person name="Goeker M."/>
        </authorList>
    </citation>
    <scope>NUCLEOTIDE SEQUENCE [LARGE SCALE GENOMIC DNA]</scope>
    <source>
        <strain evidence="2 3">DSM 25890</strain>
    </source>
</reference>
<comment type="caution">
    <text evidence="2">The sequence shown here is derived from an EMBL/GenBank/DDBJ whole genome shotgun (WGS) entry which is preliminary data.</text>
</comment>
<dbReference type="InterPro" id="IPR011009">
    <property type="entry name" value="Kinase-like_dom_sf"/>
</dbReference>
<sequence>MKKGSLLGKGLTAEVYEYGVDKVLKLFYDDVSENAIQTEAKIGTEVVKAGIAAPAVYGMVEIDGRRGIIFQRVVGKSMLWLIELNPFRLVYYAKVMARLHSQIHSQSTDKLPLLKEKVVSAIEETSHILGKKQQIILDYLKGLPEDVKVCHGDFHPDNILENQGDWRTIDWTNVYIGNPLSDVARTYLMIRSPFMPKGTGKFVVIFSKLIKHILSTIYLKEYLQLTHKTSEDFQQWILPVAAARLTEEVPNEKKWLLNMIDKELKRLRLER</sequence>
<dbReference type="SUPFAM" id="SSF56112">
    <property type="entry name" value="Protein kinase-like (PK-like)"/>
    <property type="match status" value="1"/>
</dbReference>
<dbReference type="Gene3D" id="3.90.1200.10">
    <property type="match status" value="1"/>
</dbReference>
<gene>
    <name evidence="2" type="ORF">JOC73_000296</name>
</gene>
<organism evidence="2 3">
    <name type="scientific">Alkaliphilus hydrothermalis</name>
    <dbReference type="NCBI Taxonomy" id="1482730"/>
    <lineage>
        <taxon>Bacteria</taxon>
        <taxon>Bacillati</taxon>
        <taxon>Bacillota</taxon>
        <taxon>Clostridia</taxon>
        <taxon>Peptostreptococcales</taxon>
        <taxon>Natronincolaceae</taxon>
        <taxon>Alkaliphilus</taxon>
    </lineage>
</organism>
<protein>
    <submittedName>
        <fullName evidence="2">Uncharacterized protein (TIGR02172 family)</fullName>
    </submittedName>
</protein>
<dbReference type="RefSeq" id="WP_204400054.1">
    <property type="nucleotide sequence ID" value="NZ_JAFBEE010000001.1"/>
</dbReference>
<evidence type="ECO:0000259" key="1">
    <source>
        <dbReference type="Pfam" id="PF01636"/>
    </source>
</evidence>
<evidence type="ECO:0000313" key="3">
    <source>
        <dbReference type="Proteomes" id="UP001314796"/>
    </source>
</evidence>
<evidence type="ECO:0000313" key="2">
    <source>
        <dbReference type="EMBL" id="MBM7613788.1"/>
    </source>
</evidence>
<keyword evidence="3" id="KW-1185">Reference proteome</keyword>
<dbReference type="EMBL" id="JAFBEE010000001">
    <property type="protein sequence ID" value="MBM7613788.1"/>
    <property type="molecule type" value="Genomic_DNA"/>
</dbReference>
<proteinExistence type="predicted"/>
<dbReference type="Pfam" id="PF01636">
    <property type="entry name" value="APH"/>
    <property type="match status" value="1"/>
</dbReference>
<dbReference type="InterPro" id="IPR002575">
    <property type="entry name" value="Aminoglycoside_PTrfase"/>
</dbReference>
<feature type="domain" description="Aminoglycoside phosphotransferase" evidence="1">
    <location>
        <begin position="7"/>
        <end position="193"/>
    </location>
</feature>
<accession>A0ABS2NLI7</accession>
<dbReference type="Proteomes" id="UP001314796">
    <property type="component" value="Unassembled WGS sequence"/>
</dbReference>
<name>A0ABS2NLI7_9FIRM</name>